<name>A0A124G7E0_9ACTN</name>
<dbReference type="InterPro" id="IPR025847">
    <property type="entry name" value="MEDS_domain"/>
</dbReference>
<evidence type="ECO:0000259" key="2">
    <source>
        <dbReference type="Pfam" id="PF13581"/>
    </source>
</evidence>
<dbReference type="PANTHER" id="PTHR35526">
    <property type="entry name" value="ANTI-SIGMA-F FACTOR RSBW-RELATED"/>
    <property type="match status" value="1"/>
</dbReference>
<evidence type="ECO:0000259" key="3">
    <source>
        <dbReference type="Pfam" id="PF14417"/>
    </source>
</evidence>
<evidence type="ECO:0000313" key="5">
    <source>
        <dbReference type="Proteomes" id="UP000053244"/>
    </source>
</evidence>
<dbReference type="InterPro" id="IPR050267">
    <property type="entry name" value="Anti-sigma-factor_SerPK"/>
</dbReference>
<dbReference type="InterPro" id="IPR003594">
    <property type="entry name" value="HATPase_dom"/>
</dbReference>
<organism evidence="4 5">
    <name type="scientific">Actinoplanes awajinensis subsp. mycoplanecinus</name>
    <dbReference type="NCBI Taxonomy" id="135947"/>
    <lineage>
        <taxon>Bacteria</taxon>
        <taxon>Bacillati</taxon>
        <taxon>Actinomycetota</taxon>
        <taxon>Actinomycetes</taxon>
        <taxon>Micromonosporales</taxon>
        <taxon>Micromonosporaceae</taxon>
        <taxon>Actinoplanes</taxon>
    </lineage>
</organism>
<dbReference type="CDD" id="cd16936">
    <property type="entry name" value="HATPase_RsbW-like"/>
    <property type="match status" value="1"/>
</dbReference>
<accession>A0A124G7E0</accession>
<keyword evidence="5" id="KW-1185">Reference proteome</keyword>
<dbReference type="OrthoDB" id="4088450at2"/>
<comment type="caution">
    <text evidence="4">The sequence shown here is derived from an EMBL/GenBank/DDBJ whole genome shotgun (WGS) entry which is preliminary data.</text>
</comment>
<keyword evidence="1" id="KW-0723">Serine/threonine-protein kinase</keyword>
<feature type="domain" description="Histidine kinase/HSP90-like ATPase" evidence="2">
    <location>
        <begin position="209"/>
        <end position="318"/>
    </location>
</feature>
<reference evidence="4 5" key="1">
    <citation type="submission" date="2015-10" db="EMBL/GenBank/DDBJ databases">
        <authorList>
            <person name="Gilbert D.G."/>
        </authorList>
    </citation>
    <scope>NUCLEOTIDE SEQUENCE [LARGE SCALE GENOMIC DNA]</scope>
    <source>
        <strain evidence="4 5">NRRL B-16712</strain>
    </source>
</reference>
<proteinExistence type="predicted"/>
<gene>
    <name evidence="4" type="ORF">ADL15_48905</name>
</gene>
<dbReference type="InterPro" id="IPR047718">
    <property type="entry name" value="RsbA-like_anti_sig"/>
</dbReference>
<dbReference type="GO" id="GO:0004674">
    <property type="term" value="F:protein serine/threonine kinase activity"/>
    <property type="evidence" value="ECO:0007669"/>
    <property type="project" value="UniProtKB-KW"/>
</dbReference>
<dbReference type="Pfam" id="PF13581">
    <property type="entry name" value="HATPase_c_2"/>
    <property type="match status" value="1"/>
</dbReference>
<evidence type="ECO:0000313" key="4">
    <source>
        <dbReference type="EMBL" id="KUL22450.1"/>
    </source>
</evidence>
<dbReference type="Proteomes" id="UP000053244">
    <property type="component" value="Unassembled WGS sequence"/>
</dbReference>
<dbReference type="Gene3D" id="3.30.565.10">
    <property type="entry name" value="Histidine kinase-like ATPase, C-terminal domain"/>
    <property type="match status" value="1"/>
</dbReference>
<feature type="domain" description="MEDS" evidence="3">
    <location>
        <begin position="20"/>
        <end position="164"/>
    </location>
</feature>
<protein>
    <submittedName>
        <fullName evidence="4">Anti-sigma regulatory factor</fullName>
    </submittedName>
</protein>
<dbReference type="AlphaFoldDB" id="A0A124G7E0"/>
<dbReference type="PANTHER" id="PTHR35526:SF3">
    <property type="entry name" value="ANTI-SIGMA-F FACTOR RSBW"/>
    <property type="match status" value="1"/>
</dbReference>
<evidence type="ECO:0000256" key="1">
    <source>
        <dbReference type="ARBA" id="ARBA00022527"/>
    </source>
</evidence>
<sequence length="323" mass="34086">MVDTTLEGLSAVGDTTTGFDHPGLLYHDRDDYLGGARAFARAAVAAGGPVLVAVPGSNLAALRDALSDLGDAVHYADMAVAGRNPGRIIPGVLLAFAAAHPGRRVSIIGEPVWPGRTAMEYPACGQHEALINAVFAGRDAAILCPYDAALLDQDRIDDVWRTHPWMIGADGRRPSPWFAGAFAAADRFNRPLPPVPSAAATLPYVVIAELSRVRAFTAGQARSAGLTVDQTEDLIVAVNELAENTIRHTPAGGTVSFWTEPGHLVCQVDDAGHLVNPLAGRIPPAVTSEGGRGLLLVNQLCDLVRIHTRPTGTTIRMHMTLTP</sequence>
<keyword evidence="1" id="KW-0808">Transferase</keyword>
<dbReference type="SUPFAM" id="SSF55874">
    <property type="entry name" value="ATPase domain of HSP90 chaperone/DNA topoisomerase II/histidine kinase"/>
    <property type="match status" value="1"/>
</dbReference>
<keyword evidence="1" id="KW-0418">Kinase</keyword>
<dbReference type="Pfam" id="PF14417">
    <property type="entry name" value="MEDS"/>
    <property type="match status" value="1"/>
</dbReference>
<dbReference type="EMBL" id="LLZH01000342">
    <property type="protein sequence ID" value="KUL22450.1"/>
    <property type="molecule type" value="Genomic_DNA"/>
</dbReference>
<dbReference type="InterPro" id="IPR036890">
    <property type="entry name" value="HATPase_C_sf"/>
</dbReference>
<dbReference type="NCBIfam" id="NF041045">
    <property type="entry name" value="RsbA_anti_sig"/>
    <property type="match status" value="1"/>
</dbReference>